<proteinExistence type="predicted"/>
<dbReference type="Proteomes" id="UP000182152">
    <property type="component" value="Unassembled WGS sequence"/>
</dbReference>
<evidence type="ECO:0000256" key="1">
    <source>
        <dbReference type="SAM" id="MobiDB-lite"/>
    </source>
</evidence>
<feature type="region of interest" description="Disordered" evidence="1">
    <location>
        <begin position="26"/>
        <end position="51"/>
    </location>
</feature>
<comment type="caution">
    <text evidence="2">The sequence shown here is derived from an EMBL/GenBank/DDBJ whole genome shotgun (WGS) entry which is preliminary data.</text>
</comment>
<gene>
    <name evidence="2" type="ORF">RV14_GL002056</name>
</gene>
<protein>
    <recommendedName>
        <fullName evidence="4">Transposase</fullName>
    </recommendedName>
</protein>
<keyword evidence="3" id="KW-1185">Reference proteome</keyword>
<evidence type="ECO:0000313" key="3">
    <source>
        <dbReference type="Proteomes" id="UP000182152"/>
    </source>
</evidence>
<dbReference type="AlphaFoldDB" id="A0A1L8W585"/>
<evidence type="ECO:0000313" key="2">
    <source>
        <dbReference type="EMBL" id="OJG76181.1"/>
    </source>
</evidence>
<accession>A0A1L8W585</accession>
<evidence type="ECO:0008006" key="4">
    <source>
        <dbReference type="Google" id="ProtNLM"/>
    </source>
</evidence>
<reference evidence="2 3" key="1">
    <citation type="submission" date="2014-12" db="EMBL/GenBank/DDBJ databases">
        <title>Draft genome sequences of 29 type strains of Enterococci.</title>
        <authorList>
            <person name="Zhong Z."/>
            <person name="Sun Z."/>
            <person name="Liu W."/>
            <person name="Zhang W."/>
            <person name="Zhang H."/>
        </authorList>
    </citation>
    <scope>NUCLEOTIDE SEQUENCE [LARGE SCALE GENOMIC DNA]</scope>
    <source>
        <strain evidence="2 3">DSM 15687</strain>
    </source>
</reference>
<organism evidence="2 3">
    <name type="scientific">Enterococcus ratti</name>
    <dbReference type="NCBI Taxonomy" id="150033"/>
    <lineage>
        <taxon>Bacteria</taxon>
        <taxon>Bacillati</taxon>
        <taxon>Bacillota</taxon>
        <taxon>Bacilli</taxon>
        <taxon>Lactobacillales</taxon>
        <taxon>Enterococcaceae</taxon>
        <taxon>Enterococcus</taxon>
    </lineage>
</organism>
<name>A0A1L8W585_9ENTE</name>
<dbReference type="EMBL" id="JXLB01000066">
    <property type="protein sequence ID" value="OJG76181.1"/>
    <property type="molecule type" value="Genomic_DNA"/>
</dbReference>
<sequence>MNPLEAKKQLDRGLRVLKTDKQDAHRFAQSHGHMNGKTRDISQPFMKNPMI</sequence>